<evidence type="ECO:0000259" key="10">
    <source>
        <dbReference type="PROSITE" id="PS51379"/>
    </source>
</evidence>
<feature type="compositionally biased region" description="Polar residues" evidence="9">
    <location>
        <begin position="492"/>
        <end position="504"/>
    </location>
</feature>
<comment type="similarity">
    <text evidence="8">Belongs to the 4Fe4S bacterial-type ferredoxin family. RnfC subfamily.</text>
</comment>
<dbReference type="InterPro" id="IPR026902">
    <property type="entry name" value="RnfC_N"/>
</dbReference>
<keyword evidence="6 8" id="KW-0408">Iron</keyword>
<dbReference type="EMBL" id="SRLE01000004">
    <property type="protein sequence ID" value="TGD75066.1"/>
    <property type="molecule type" value="Genomic_DNA"/>
</dbReference>
<comment type="function">
    <text evidence="8">Part of a membrane-bound complex that couples electron transfer with translocation of ions across the membrane.</text>
</comment>
<evidence type="ECO:0000313" key="11">
    <source>
        <dbReference type="EMBL" id="TGD75066.1"/>
    </source>
</evidence>
<dbReference type="InterPro" id="IPR010208">
    <property type="entry name" value="Ion_transpt_RnfC/RsxC"/>
</dbReference>
<evidence type="ECO:0000256" key="9">
    <source>
        <dbReference type="SAM" id="MobiDB-lite"/>
    </source>
</evidence>
<evidence type="ECO:0000313" key="12">
    <source>
        <dbReference type="Proteomes" id="UP000298050"/>
    </source>
</evidence>
<protein>
    <recommendedName>
        <fullName evidence="8">Ion-translocating oxidoreductase complex subunit C</fullName>
        <ecNumber evidence="8">7.-.-.-</ecNumber>
    </recommendedName>
    <alternativeName>
        <fullName evidence="8">Rnf electron transport complex subunit C</fullName>
    </alternativeName>
</protein>
<evidence type="ECO:0000256" key="1">
    <source>
        <dbReference type="ARBA" id="ARBA00022448"/>
    </source>
</evidence>
<keyword evidence="5 8" id="KW-0249">Electron transport</keyword>
<feature type="binding site" evidence="8">
    <location>
        <position position="380"/>
    </location>
    <ligand>
        <name>[4Fe-4S] cluster</name>
        <dbReference type="ChEBI" id="CHEBI:49883"/>
        <label>2</label>
    </ligand>
</feature>
<feature type="binding site" evidence="8">
    <location>
        <position position="412"/>
    </location>
    <ligand>
        <name>[4Fe-4S] cluster</name>
        <dbReference type="ChEBI" id="CHEBI:49883"/>
        <label>2</label>
    </ligand>
</feature>
<dbReference type="EC" id="7.-.-.-" evidence="8"/>
<sequence>MSIFSPIRGGVHPEGRKGDTAGQAILTDIPLPARLSLPLFQQAGASALPVVQVGERVAKGQCIGVSGAGLSTRLHAPTSGSVVAIEDIVAPHPSGLPATSIIIEPDGEDRWQERPREDDPFARSPEELAEEVERAGIVGLGGAVFPAAIKLRQGRRYEIRTLIINGGECEPYLTTDDHLMRERAAQIVEGARLIQHIVECYEVIIGIEDNKPEAVAAMREAAAPFGKVEVKTVPAMYPMGSAKQLIQALTGREVPAGGRSNDLGILVHNVATAYAIQQALRHGRPLLSRVLTLAGGCVSRPRNVEALFGTPIEHLLEQCGGLRDTPARLVMGGPMMGQALPSTAVPVMKGTSGVLALTRREVNDQAPSPCIRCGRCVDACPMGLMPVEMAKFARADDFDGAAEYGLRDCILCGTCSWVCPSHIPLVNFFEYARGEMKQRRAAAQKLEYTQRLTEARNARLEREAEEKRAAKAARAAKKKKPARRATAKADNEASTTTSTEDCDS</sequence>
<dbReference type="PROSITE" id="PS51379">
    <property type="entry name" value="4FE4S_FER_2"/>
    <property type="match status" value="2"/>
</dbReference>
<keyword evidence="8" id="KW-0997">Cell inner membrane</keyword>
<keyword evidence="2 8" id="KW-0004">4Fe-4S</keyword>
<dbReference type="SUPFAM" id="SSF46548">
    <property type="entry name" value="alpha-helical ferredoxin"/>
    <property type="match status" value="1"/>
</dbReference>
<comment type="cofactor">
    <cofactor evidence="8">
        <name>[4Fe-4S] cluster</name>
        <dbReference type="ChEBI" id="CHEBI:49883"/>
    </cofactor>
    <text evidence="8">Binds 2 [4Fe-4S] clusters per subunit.</text>
</comment>
<organism evidence="11 12">
    <name type="scientific">Mangrovimicrobium sediminis</name>
    <dbReference type="NCBI Taxonomy" id="2562682"/>
    <lineage>
        <taxon>Bacteria</taxon>
        <taxon>Pseudomonadati</taxon>
        <taxon>Pseudomonadota</taxon>
        <taxon>Gammaproteobacteria</taxon>
        <taxon>Cellvibrionales</taxon>
        <taxon>Halieaceae</taxon>
        <taxon>Mangrovimicrobium</taxon>
    </lineage>
</organism>
<dbReference type="AlphaFoldDB" id="A0A4Z0M6N1"/>
<keyword evidence="3 8" id="KW-0479">Metal-binding</keyword>
<feature type="binding site" evidence="8">
    <location>
        <position position="370"/>
    </location>
    <ligand>
        <name>[4Fe-4S] cluster</name>
        <dbReference type="ChEBI" id="CHEBI:49883"/>
        <label>1</label>
    </ligand>
</feature>
<feature type="domain" description="4Fe-4S ferredoxin-type" evidence="10">
    <location>
        <begin position="358"/>
        <end position="390"/>
    </location>
</feature>
<evidence type="ECO:0000256" key="4">
    <source>
        <dbReference type="ARBA" id="ARBA00022737"/>
    </source>
</evidence>
<dbReference type="PROSITE" id="PS00198">
    <property type="entry name" value="4FE4S_FER_1"/>
    <property type="match status" value="1"/>
</dbReference>
<comment type="subcellular location">
    <subcellularLocation>
        <location evidence="8">Cell inner membrane</location>
        <topology evidence="8">Peripheral membrane protein</topology>
    </subcellularLocation>
</comment>
<dbReference type="Gene3D" id="3.40.50.11540">
    <property type="entry name" value="NADH-ubiquinone oxidoreductase 51kDa subunit"/>
    <property type="match status" value="1"/>
</dbReference>
<reference evidence="11 12" key="1">
    <citation type="submission" date="2019-04" db="EMBL/GenBank/DDBJ databases">
        <title>Taxonomy of novel Haliea sp. from mangrove soil of West Coast of India.</title>
        <authorList>
            <person name="Verma A."/>
            <person name="Kumar P."/>
            <person name="Krishnamurthi S."/>
        </authorList>
    </citation>
    <scope>NUCLEOTIDE SEQUENCE [LARGE SCALE GENOMIC DNA]</scope>
    <source>
        <strain evidence="11 12">SAOS-164</strain>
    </source>
</reference>
<keyword evidence="12" id="KW-1185">Reference proteome</keyword>
<dbReference type="Pfam" id="PF10531">
    <property type="entry name" value="SLBB"/>
    <property type="match status" value="1"/>
</dbReference>
<dbReference type="Proteomes" id="UP000298050">
    <property type="component" value="Unassembled WGS sequence"/>
</dbReference>
<dbReference type="GO" id="GO:0022900">
    <property type="term" value="P:electron transport chain"/>
    <property type="evidence" value="ECO:0007669"/>
    <property type="project" value="UniProtKB-UniRule"/>
</dbReference>
<dbReference type="OrthoDB" id="9767754at2"/>
<accession>A0A4Z0M6N1</accession>
<feature type="binding site" evidence="8">
    <location>
        <position position="376"/>
    </location>
    <ligand>
        <name>[4Fe-4S] cluster</name>
        <dbReference type="ChEBI" id="CHEBI:49883"/>
        <label>1</label>
    </ligand>
</feature>
<keyword evidence="8" id="KW-1003">Cell membrane</keyword>
<dbReference type="GO" id="GO:0051539">
    <property type="term" value="F:4 iron, 4 sulfur cluster binding"/>
    <property type="evidence" value="ECO:0007669"/>
    <property type="project" value="UniProtKB-KW"/>
</dbReference>
<dbReference type="RefSeq" id="WP_135441207.1">
    <property type="nucleotide sequence ID" value="NZ_SRLE01000004.1"/>
</dbReference>
<feature type="compositionally biased region" description="Basic and acidic residues" evidence="9">
    <location>
        <begin position="457"/>
        <end position="469"/>
    </location>
</feature>
<dbReference type="HAMAP" id="MF_00461">
    <property type="entry name" value="RsxC_RnfC"/>
    <property type="match status" value="1"/>
</dbReference>
<dbReference type="Gene3D" id="3.30.70.3270">
    <property type="match status" value="1"/>
</dbReference>
<evidence type="ECO:0000256" key="3">
    <source>
        <dbReference type="ARBA" id="ARBA00022723"/>
    </source>
</evidence>
<feature type="compositionally biased region" description="Basic residues" evidence="9">
    <location>
        <begin position="470"/>
        <end position="486"/>
    </location>
</feature>
<dbReference type="InterPro" id="IPR017900">
    <property type="entry name" value="4Fe4S_Fe_S_CS"/>
</dbReference>
<evidence type="ECO:0000256" key="7">
    <source>
        <dbReference type="ARBA" id="ARBA00023014"/>
    </source>
</evidence>
<feature type="binding site" evidence="8">
    <location>
        <position position="409"/>
    </location>
    <ligand>
        <name>[4Fe-4S] cluster</name>
        <dbReference type="ChEBI" id="CHEBI:49883"/>
        <label>2</label>
    </ligand>
</feature>
<dbReference type="PANTHER" id="PTHR43034">
    <property type="entry name" value="ION-TRANSLOCATING OXIDOREDUCTASE COMPLEX SUBUNIT C"/>
    <property type="match status" value="1"/>
</dbReference>
<feature type="binding site" evidence="8">
    <location>
        <position position="373"/>
    </location>
    <ligand>
        <name>[4Fe-4S] cluster</name>
        <dbReference type="ChEBI" id="CHEBI:49883"/>
        <label>1</label>
    </ligand>
</feature>
<proteinExistence type="inferred from homology"/>
<feature type="domain" description="4Fe-4S ferredoxin-type" evidence="10">
    <location>
        <begin position="400"/>
        <end position="429"/>
    </location>
</feature>
<evidence type="ECO:0000256" key="5">
    <source>
        <dbReference type="ARBA" id="ARBA00022982"/>
    </source>
</evidence>
<dbReference type="Pfam" id="PF13375">
    <property type="entry name" value="RnfC_N"/>
    <property type="match status" value="1"/>
</dbReference>
<keyword evidence="1 8" id="KW-0813">Transport</keyword>
<evidence type="ECO:0000256" key="8">
    <source>
        <dbReference type="HAMAP-Rule" id="MF_00461"/>
    </source>
</evidence>
<comment type="caution">
    <text evidence="11">The sequence shown here is derived from an EMBL/GenBank/DDBJ whole genome shotgun (WGS) entry which is preliminary data.</text>
</comment>
<evidence type="ECO:0000256" key="6">
    <source>
        <dbReference type="ARBA" id="ARBA00023004"/>
    </source>
</evidence>
<dbReference type="SUPFAM" id="SSF142019">
    <property type="entry name" value="Nqo1 FMN-binding domain-like"/>
    <property type="match status" value="1"/>
</dbReference>
<dbReference type="GO" id="GO:0005886">
    <property type="term" value="C:plasma membrane"/>
    <property type="evidence" value="ECO:0007669"/>
    <property type="project" value="UniProtKB-SubCell"/>
</dbReference>
<dbReference type="GO" id="GO:0046872">
    <property type="term" value="F:metal ion binding"/>
    <property type="evidence" value="ECO:0007669"/>
    <property type="project" value="UniProtKB-KW"/>
</dbReference>
<dbReference type="GO" id="GO:0009055">
    <property type="term" value="F:electron transfer activity"/>
    <property type="evidence" value="ECO:0007669"/>
    <property type="project" value="InterPro"/>
</dbReference>
<dbReference type="InterPro" id="IPR011538">
    <property type="entry name" value="Nuo51_FMN-bd"/>
</dbReference>
<name>A0A4Z0M6N1_9GAMM</name>
<keyword evidence="8" id="KW-0472">Membrane</keyword>
<evidence type="ECO:0000256" key="2">
    <source>
        <dbReference type="ARBA" id="ARBA00022485"/>
    </source>
</evidence>
<dbReference type="InterPro" id="IPR037225">
    <property type="entry name" value="Nuo51_FMN-bd_sf"/>
</dbReference>
<feature type="binding site" evidence="8">
    <location>
        <position position="419"/>
    </location>
    <ligand>
        <name>[4Fe-4S] cluster</name>
        <dbReference type="ChEBI" id="CHEBI:49883"/>
        <label>1</label>
    </ligand>
</feature>
<dbReference type="InterPro" id="IPR019554">
    <property type="entry name" value="Soluble_ligand-bd"/>
</dbReference>
<keyword evidence="7 8" id="KW-0411">Iron-sulfur</keyword>
<keyword evidence="8" id="KW-1278">Translocase</keyword>
<comment type="subunit">
    <text evidence="8">The complex is composed of six subunits: RnfA, RnfB, RnfC, RnfD, RnfE and RnfG.</text>
</comment>
<gene>
    <name evidence="11" type="primary">rsxC</name>
    <name evidence="8" type="synonym">rnfC</name>
    <name evidence="11" type="ORF">E4634_03380</name>
</gene>
<feature type="binding site" evidence="8">
    <location>
        <position position="415"/>
    </location>
    <ligand>
        <name>[4Fe-4S] cluster</name>
        <dbReference type="ChEBI" id="CHEBI:49883"/>
        <label>2</label>
    </ligand>
</feature>
<dbReference type="PANTHER" id="PTHR43034:SF2">
    <property type="entry name" value="ION-TRANSLOCATING OXIDOREDUCTASE COMPLEX SUBUNIT C"/>
    <property type="match status" value="1"/>
</dbReference>
<keyword evidence="4 8" id="KW-0677">Repeat</keyword>
<dbReference type="InterPro" id="IPR017896">
    <property type="entry name" value="4Fe4S_Fe-S-bd"/>
</dbReference>
<feature type="region of interest" description="Disordered" evidence="9">
    <location>
        <begin position="457"/>
        <end position="504"/>
    </location>
</feature>
<dbReference type="Pfam" id="PF01512">
    <property type="entry name" value="Complex1_51K"/>
    <property type="match status" value="1"/>
</dbReference>
<dbReference type="Pfam" id="PF12838">
    <property type="entry name" value="Fer4_7"/>
    <property type="match status" value="1"/>
</dbReference>